<evidence type="ECO:0000256" key="1">
    <source>
        <dbReference type="SAM" id="MobiDB-lite"/>
    </source>
</evidence>
<protein>
    <submittedName>
        <fullName evidence="2">Uncharacterized protein</fullName>
    </submittedName>
</protein>
<feature type="compositionally biased region" description="Pro residues" evidence="1">
    <location>
        <begin position="1"/>
        <end position="12"/>
    </location>
</feature>
<sequence length="79" mass="8429">RPPPPLPSPPPLSHALFSPPLAPKTEKGGGGGSRSLRGSRGMEPKAENSAGRNQVHAYIHGRAEERRPFAQRTASARIE</sequence>
<proteinExistence type="predicted"/>
<gene>
    <name evidence="2" type="ORF">TSPGSL018_20183</name>
</gene>
<accession>A0A061QYY0</accession>
<evidence type="ECO:0000313" key="2">
    <source>
        <dbReference type="EMBL" id="JAC63625.1"/>
    </source>
</evidence>
<organism evidence="2">
    <name type="scientific">Tetraselmis sp. GSL018</name>
    <dbReference type="NCBI Taxonomy" id="582737"/>
    <lineage>
        <taxon>Eukaryota</taxon>
        <taxon>Viridiplantae</taxon>
        <taxon>Chlorophyta</taxon>
        <taxon>core chlorophytes</taxon>
        <taxon>Chlorodendrophyceae</taxon>
        <taxon>Chlorodendrales</taxon>
        <taxon>Chlorodendraceae</taxon>
        <taxon>Tetraselmis</taxon>
    </lineage>
</organism>
<reference evidence="2" key="1">
    <citation type="submission" date="2014-05" db="EMBL/GenBank/DDBJ databases">
        <title>The transcriptome of the halophilic microalga Tetraselmis sp. GSL018 isolated from the Great Salt Lake, Utah.</title>
        <authorList>
            <person name="Jinkerson R.E."/>
            <person name="D'Adamo S."/>
            <person name="Posewitz M.C."/>
        </authorList>
    </citation>
    <scope>NUCLEOTIDE SEQUENCE</scope>
    <source>
        <strain evidence="2">GSL018</strain>
    </source>
</reference>
<feature type="non-terminal residue" evidence="2">
    <location>
        <position position="79"/>
    </location>
</feature>
<dbReference type="EMBL" id="GBEZ01023251">
    <property type="protein sequence ID" value="JAC63625.1"/>
    <property type="molecule type" value="Transcribed_RNA"/>
</dbReference>
<dbReference type="AlphaFoldDB" id="A0A061QYY0"/>
<name>A0A061QYY0_9CHLO</name>
<feature type="non-terminal residue" evidence="2">
    <location>
        <position position="1"/>
    </location>
</feature>
<feature type="region of interest" description="Disordered" evidence="1">
    <location>
        <begin position="1"/>
        <end position="79"/>
    </location>
</feature>